<dbReference type="EMBL" id="JALLPB020000362">
    <property type="protein sequence ID" value="KAL3809949.1"/>
    <property type="molecule type" value="Genomic_DNA"/>
</dbReference>
<feature type="region of interest" description="Disordered" evidence="1">
    <location>
        <begin position="868"/>
        <end position="895"/>
    </location>
</feature>
<feature type="region of interest" description="Disordered" evidence="1">
    <location>
        <begin position="34"/>
        <end position="72"/>
    </location>
</feature>
<evidence type="ECO:0000256" key="1">
    <source>
        <dbReference type="SAM" id="MobiDB-lite"/>
    </source>
</evidence>
<evidence type="ECO:0008006" key="4">
    <source>
        <dbReference type="Google" id="ProtNLM"/>
    </source>
</evidence>
<feature type="compositionally biased region" description="Basic and acidic residues" evidence="1">
    <location>
        <begin position="881"/>
        <end position="895"/>
    </location>
</feature>
<dbReference type="Proteomes" id="UP001530377">
    <property type="component" value="Unassembled WGS sequence"/>
</dbReference>
<keyword evidence="3" id="KW-1185">Reference proteome</keyword>
<reference evidence="2 3" key="1">
    <citation type="submission" date="2024-10" db="EMBL/GenBank/DDBJ databases">
        <title>Updated reference genomes for cyclostephanoid diatoms.</title>
        <authorList>
            <person name="Roberts W.R."/>
            <person name="Alverson A.J."/>
        </authorList>
    </citation>
    <scope>NUCLEOTIDE SEQUENCE [LARGE SCALE GENOMIC DNA]</scope>
    <source>
        <strain evidence="2 3">AJA228-03</strain>
    </source>
</reference>
<sequence>MSSTGITIQRQSCSLAPDGSAKVVTTEAMKIMKSDARAMPQQSKDHSSDDLIGDGDSSDAASTHAETPDRALQQQIQSDDLIVQILVRLDGKSYIKALQQDARSITENFLAPIHFPWHSRAKLPQKIVKTIPRDIDDLAVITHCQEELHAPFGDFVGPFGFGRYENGQSKGNYSNTFLAESAHDSISQGFASARRSHDPGAIELNVRLPSSSIAAIATKSEWAQGQAPDAKRKADVSTHSSLMLSRLPFNWRKKSVYLQTTHRYVDHSASAKSTVKFNDSDTEIRSSSCAQIALAKSCMRKWMISMKIDGVSSRTTIFPSSTVRSIDPNDDQVLEHARIVIRPMLCVAVLPQSVQSGLTVSLEKASEMDNDGFARSLGSYDCRFTEALFNYKRDVSNRLKRIEVGRTRLVWSNIPGDEPFLPSTRNRVNFNSLITGRRIDVSKCKRPREVKVGIRLNGRLIMEKAVEELPSTTNGNSRKRKHSLRQAEIEVPVLKSSVEPPESRTNAEIDAALCIFDYKSSANGSVVYLEMGKGELFDSYIDRNNIIASLLKCNQKKSAKKKFNRSASNDTISIAAARMAFGGDPVIMKPNTPRIACVPLEDGLMRTFCLNAGNMPRLSAHLVLCSLIEEESKQRCSVCFSDEGSGKEGVQECVDCHLLAHSSCCFDKGKFFSNFSETRPLDPPQEVNSASYNTNGIQGATERIDARAEQWKCAVCCHYTQPPSRLSHSEMNTVSNISKQNDVASRSSANIPGPQCFLCPHQGGAMSLLESSQGSDRKHQTWIHEVCRIWSCRNVSEILTKKDGLSFLSRTSKGSPLVNVCALCGTDGMGDGGLTKCAARSCLIAFHPMCALLASKLLESNVGMNGDTAKAKSVRKTRRTKNTESDMKSDDKKKIATDQKLSSEYTLQLVKLNMAEGSGAVIPVAFCGIHNPQRDDSFYGCLPCGVAI</sequence>
<organism evidence="2 3">
    <name type="scientific">Cyclostephanos tholiformis</name>
    <dbReference type="NCBI Taxonomy" id="382380"/>
    <lineage>
        <taxon>Eukaryota</taxon>
        <taxon>Sar</taxon>
        <taxon>Stramenopiles</taxon>
        <taxon>Ochrophyta</taxon>
        <taxon>Bacillariophyta</taxon>
        <taxon>Coscinodiscophyceae</taxon>
        <taxon>Thalassiosirophycidae</taxon>
        <taxon>Stephanodiscales</taxon>
        <taxon>Stephanodiscaceae</taxon>
        <taxon>Cyclostephanos</taxon>
    </lineage>
</organism>
<name>A0ABD3RAA2_9STRA</name>
<gene>
    <name evidence="2" type="ORF">ACHAXA_011391</name>
</gene>
<dbReference type="PANTHER" id="PTHR13793:SF107">
    <property type="entry name" value="BROMODOMAIN-CONTAINING PROTEIN HOMOLOG"/>
    <property type="match status" value="1"/>
</dbReference>
<dbReference type="PANTHER" id="PTHR13793">
    <property type="entry name" value="PHD FINGER PROTEINS"/>
    <property type="match status" value="1"/>
</dbReference>
<dbReference type="InterPro" id="IPR013083">
    <property type="entry name" value="Znf_RING/FYVE/PHD"/>
</dbReference>
<dbReference type="Gene3D" id="3.30.40.10">
    <property type="entry name" value="Zinc/RING finger domain, C3HC4 (zinc finger)"/>
    <property type="match status" value="1"/>
</dbReference>
<protein>
    <recommendedName>
        <fullName evidence="4">PHD-type domain-containing protein</fullName>
    </recommendedName>
</protein>
<evidence type="ECO:0000313" key="3">
    <source>
        <dbReference type="Proteomes" id="UP001530377"/>
    </source>
</evidence>
<dbReference type="InterPro" id="IPR050701">
    <property type="entry name" value="Histone_Mod_Regulator"/>
</dbReference>
<accession>A0ABD3RAA2</accession>
<evidence type="ECO:0000313" key="2">
    <source>
        <dbReference type="EMBL" id="KAL3809949.1"/>
    </source>
</evidence>
<dbReference type="AlphaFoldDB" id="A0ABD3RAA2"/>
<proteinExistence type="predicted"/>
<comment type="caution">
    <text evidence="2">The sequence shown here is derived from an EMBL/GenBank/DDBJ whole genome shotgun (WGS) entry which is preliminary data.</text>
</comment>
<dbReference type="Pfam" id="PF13832">
    <property type="entry name" value="zf-HC5HC2H_2"/>
    <property type="match status" value="1"/>
</dbReference>